<dbReference type="PANTHER" id="PTHR30486">
    <property type="entry name" value="TWITCHING MOTILITY PROTEIN PILT"/>
    <property type="match status" value="1"/>
</dbReference>
<gene>
    <name evidence="2" type="ORF">AMR53_07360</name>
    <name evidence="3" type="ORF">SAMN05216170_1796</name>
</gene>
<dbReference type="STRING" id="277988.SAMN05216170_1796"/>
<protein>
    <submittedName>
        <fullName evidence="2">ATPase</fullName>
    </submittedName>
    <submittedName>
        <fullName evidence="3">Type II/IV secretion system protein</fullName>
    </submittedName>
</protein>
<evidence type="ECO:0000313" key="5">
    <source>
        <dbReference type="Proteomes" id="UP000182125"/>
    </source>
</evidence>
<dbReference type="SUPFAM" id="SSF52540">
    <property type="entry name" value="P-loop containing nucleoside triphosphate hydrolases"/>
    <property type="match status" value="1"/>
</dbReference>
<organism evidence="2 4">
    <name type="scientific">Thermococcus thioreducens</name>
    <dbReference type="NCBI Taxonomy" id="277988"/>
    <lineage>
        <taxon>Archaea</taxon>
        <taxon>Methanobacteriati</taxon>
        <taxon>Methanobacteriota</taxon>
        <taxon>Thermococci</taxon>
        <taxon>Thermococcales</taxon>
        <taxon>Thermococcaceae</taxon>
        <taxon>Thermococcus</taxon>
    </lineage>
</organism>
<proteinExistence type="inferred from homology"/>
<evidence type="ECO:0000313" key="3">
    <source>
        <dbReference type="EMBL" id="SEW13350.1"/>
    </source>
</evidence>
<dbReference type="EMBL" id="LIXN01000011">
    <property type="protein sequence ID" value="KQH82149.1"/>
    <property type="molecule type" value="Genomic_DNA"/>
</dbReference>
<sequence length="193" mass="22280">MGVYIFTPEDLIRYGSATEEHFEVLKNAVLSRKDILVVGSSRSGKTKLVEALMHFIPDDWKVAVITAYGEFKPFKPNIVVIDTQFDRQSLEGRTSDVISKIKALNPDYIVIDTIHTVDVSRIFRELIDDYAFIVTSLALTNDIKDEVRHWLRISGETFNKFDIVVELRRDWRTGMKKINRIYEVKDGELRAVI</sequence>
<dbReference type="OrthoDB" id="85442at2157"/>
<dbReference type="PATRIC" id="fig|277988.4.peg.1551"/>
<evidence type="ECO:0000256" key="1">
    <source>
        <dbReference type="ARBA" id="ARBA00006611"/>
    </source>
</evidence>
<dbReference type="InterPro" id="IPR050921">
    <property type="entry name" value="T4SS_GSP_E_ATPase"/>
</dbReference>
<dbReference type="AlphaFoldDB" id="A0A0Q2QQC1"/>
<dbReference type="Proteomes" id="UP000182125">
    <property type="component" value="Unassembled WGS sequence"/>
</dbReference>
<name>A0A0Q2QQC1_9EURY</name>
<dbReference type="RefSeq" id="WP_055429639.1">
    <property type="nucleotide sequence ID" value="NZ_FOIW01000002.1"/>
</dbReference>
<dbReference type="Gene3D" id="3.40.50.300">
    <property type="entry name" value="P-loop containing nucleotide triphosphate hydrolases"/>
    <property type="match status" value="1"/>
</dbReference>
<evidence type="ECO:0000313" key="2">
    <source>
        <dbReference type="EMBL" id="KQH82149.1"/>
    </source>
</evidence>
<accession>A0A0Q2QQC1</accession>
<comment type="similarity">
    <text evidence="1">Belongs to the GSP E family.</text>
</comment>
<dbReference type="EMBL" id="FOIW01000002">
    <property type="protein sequence ID" value="SEW13350.1"/>
    <property type="molecule type" value="Genomic_DNA"/>
</dbReference>
<dbReference type="InterPro" id="IPR027417">
    <property type="entry name" value="P-loop_NTPase"/>
</dbReference>
<reference evidence="2 4" key="1">
    <citation type="submission" date="2015-08" db="EMBL/GenBank/DDBJ databases">
        <title>Thermococcus thioreducens DSM 14981 genome sequencing.</title>
        <authorList>
            <person name="Hong S.-J."/>
            <person name="Kim M.-C."/>
            <person name="Shin J.-H."/>
        </authorList>
    </citation>
    <scope>NUCLEOTIDE SEQUENCE [LARGE SCALE GENOMIC DNA]</scope>
    <source>
        <strain evidence="2 4">DSM 14981</strain>
    </source>
</reference>
<dbReference type="GO" id="GO:0016887">
    <property type="term" value="F:ATP hydrolysis activity"/>
    <property type="evidence" value="ECO:0007669"/>
    <property type="project" value="InterPro"/>
</dbReference>
<evidence type="ECO:0000313" key="4">
    <source>
        <dbReference type="Proteomes" id="UP000051862"/>
    </source>
</evidence>
<dbReference type="PANTHER" id="PTHR30486:SF6">
    <property type="entry name" value="TYPE IV PILUS RETRACTATION ATPASE PILT"/>
    <property type="match status" value="1"/>
</dbReference>
<reference evidence="3 5" key="2">
    <citation type="submission" date="2016-10" db="EMBL/GenBank/DDBJ databases">
        <authorList>
            <person name="de Groot N.N."/>
        </authorList>
    </citation>
    <scope>NUCLEOTIDE SEQUENCE [LARGE SCALE GENOMIC DNA]</scope>
    <source>
        <strain evidence="3 5">OGL-20</strain>
    </source>
</reference>
<dbReference type="Proteomes" id="UP000051862">
    <property type="component" value="Unassembled WGS sequence"/>
</dbReference>